<evidence type="ECO:0000256" key="1">
    <source>
        <dbReference type="SAM" id="MobiDB-lite"/>
    </source>
</evidence>
<reference evidence="3 4" key="1">
    <citation type="submission" date="2018-12" db="EMBL/GenBank/DDBJ databases">
        <title>Genome Sequence of Candidatus Viridilinea halotolerans isolated from saline sulfide-rich spring.</title>
        <authorList>
            <person name="Grouzdev D.S."/>
            <person name="Burganskaya E.I."/>
            <person name="Krutkina M.S."/>
            <person name="Sukhacheva M.V."/>
            <person name="Gorlenko V.M."/>
        </authorList>
    </citation>
    <scope>NUCLEOTIDE SEQUENCE [LARGE SCALE GENOMIC DNA]</scope>
    <source>
        <strain evidence="3">Chok-6</strain>
    </source>
</reference>
<sequence>MERKMTMQRRRAPGQSLPLIALMIMVLVAMVGLSVDVGNTFNEERRAVASANAASLAGMNAVIRSGDLGMNVQVYDAIVSSLNANGVEVAPHGQAPTGNQVVLQASYLDPQGRSLEGMPDILPLTTDIPNNVGFVQVSLSGNVDTYFARVVGQSDLPISANAYAGQCSMGQGVYPIAVAKSNIDGGQMSRPVPPDANNDGIIDDGWRTINSGPYAGRTARYVYMRENAEPGSFGFIRWMDGQGQGGSNANSAQELALSVRGEGNLSWGFNEAREEGAPRGQLNAEGSTYPSRPGELNEGDWVYGSSGRISSVEPEIQAHVQAGTIMTLPIYDRTYSDNGETAFRVVEFGRFVILDWERTGNNPYFEMVYLGSAVQSTVACQFSAVPVPDDDCCELWGDVAFWPEYKIVPESSQPIQYIVVLDVSGSMSANFNGQCNNNNPPLRNPQLVGQPPEFVQCANGPTYISAVDGSTVSGDTEVTGTGPTHWWLEERERRIYVAKHAIEAMILQLYMPGNAKYEEAPNLYPPDQFGFVVFNTDAPSSNAITFSNNQKFTSNPADAISKVINYRNISGENYRVQGGTNAAGGLYRAWQTFQNAPTQVYHAATQRDYTYKRVVIFITDGVANTFLSTSDTNLNGGSSRSNTFSESSVVRDENGQIIAGSQWRECNAAGDRAIELANCQTTLYGGRHNGMDRPITQAINVSNDLLKSNSIEVFALALSSLSATGLQSGIPYSPAHYRSAADLVRNPDGSTNVDQIMLTFQNMVADGRCQRGLDPAPISTFAASSFRSIPLMTGGTLSYPNVGQVTIHNSVTNQSFTTFIKVDQDGQLRYRFGERIPPGIYSLNADLYYVNPNEPNGTNGPARLYGTIWTGAESMLATTVEVANRSNAGSLVPSTRANLDLRLTGDVCAAQ</sequence>
<name>A0A426TR00_9CHLR</name>
<dbReference type="InterPro" id="IPR036465">
    <property type="entry name" value="vWFA_dom_sf"/>
</dbReference>
<dbReference type="AlphaFoldDB" id="A0A426TR00"/>
<feature type="region of interest" description="Disordered" evidence="1">
    <location>
        <begin position="274"/>
        <end position="297"/>
    </location>
</feature>
<dbReference type="Pfam" id="PF13400">
    <property type="entry name" value="Tad"/>
    <property type="match status" value="1"/>
</dbReference>
<feature type="domain" description="VWFA" evidence="2">
    <location>
        <begin position="462"/>
        <end position="621"/>
    </location>
</feature>
<dbReference type="CDD" id="cd00198">
    <property type="entry name" value="vWFA"/>
    <property type="match status" value="1"/>
</dbReference>
<dbReference type="Gene3D" id="3.40.50.410">
    <property type="entry name" value="von Willebrand factor, type A domain"/>
    <property type="match status" value="1"/>
</dbReference>
<dbReference type="EMBL" id="RSAS01000911">
    <property type="protein sequence ID" value="RRR65808.1"/>
    <property type="molecule type" value="Genomic_DNA"/>
</dbReference>
<evidence type="ECO:0000313" key="4">
    <source>
        <dbReference type="Proteomes" id="UP000280307"/>
    </source>
</evidence>
<evidence type="ECO:0000313" key="3">
    <source>
        <dbReference type="EMBL" id="RRR65808.1"/>
    </source>
</evidence>
<protein>
    <submittedName>
        <fullName evidence="3">VWA domain-containing protein</fullName>
    </submittedName>
</protein>
<evidence type="ECO:0000259" key="2">
    <source>
        <dbReference type="PROSITE" id="PS50234"/>
    </source>
</evidence>
<proteinExistence type="predicted"/>
<accession>A0A426TR00</accession>
<dbReference type="InterPro" id="IPR028087">
    <property type="entry name" value="Tad_N"/>
</dbReference>
<dbReference type="SMART" id="SM00327">
    <property type="entry name" value="VWA"/>
    <property type="match status" value="1"/>
</dbReference>
<dbReference type="InterPro" id="IPR002035">
    <property type="entry name" value="VWF_A"/>
</dbReference>
<gene>
    <name evidence="3" type="ORF">EI684_22000</name>
</gene>
<organism evidence="3 4">
    <name type="scientific">Candidatus Viridilinea halotolerans</name>
    <dbReference type="NCBI Taxonomy" id="2491704"/>
    <lineage>
        <taxon>Bacteria</taxon>
        <taxon>Bacillati</taxon>
        <taxon>Chloroflexota</taxon>
        <taxon>Chloroflexia</taxon>
        <taxon>Chloroflexales</taxon>
        <taxon>Chloroflexineae</taxon>
        <taxon>Oscillochloridaceae</taxon>
        <taxon>Candidatus Viridilinea</taxon>
    </lineage>
</organism>
<dbReference type="PROSITE" id="PS50234">
    <property type="entry name" value="VWFA"/>
    <property type="match status" value="1"/>
</dbReference>
<dbReference type="SUPFAM" id="SSF53300">
    <property type="entry name" value="vWA-like"/>
    <property type="match status" value="1"/>
</dbReference>
<comment type="caution">
    <text evidence="3">The sequence shown here is derived from an EMBL/GenBank/DDBJ whole genome shotgun (WGS) entry which is preliminary data.</text>
</comment>
<dbReference type="Proteomes" id="UP000280307">
    <property type="component" value="Unassembled WGS sequence"/>
</dbReference>